<keyword evidence="2" id="KW-1185">Reference proteome</keyword>
<accession>A0A366H9Q5</accession>
<organism evidence="1 2">
    <name type="scientific">Roseimicrobium gellanilyticum</name>
    <dbReference type="NCBI Taxonomy" id="748857"/>
    <lineage>
        <taxon>Bacteria</taxon>
        <taxon>Pseudomonadati</taxon>
        <taxon>Verrucomicrobiota</taxon>
        <taxon>Verrucomicrobiia</taxon>
        <taxon>Verrucomicrobiales</taxon>
        <taxon>Verrucomicrobiaceae</taxon>
        <taxon>Roseimicrobium</taxon>
    </lineage>
</organism>
<dbReference type="EMBL" id="QNRR01000011">
    <property type="protein sequence ID" value="RBP38557.1"/>
    <property type="molecule type" value="Genomic_DNA"/>
</dbReference>
<protein>
    <submittedName>
        <fullName evidence="1">Uncharacterized protein</fullName>
    </submittedName>
</protein>
<dbReference type="AlphaFoldDB" id="A0A366H9Q5"/>
<proteinExistence type="predicted"/>
<dbReference type="Proteomes" id="UP000253426">
    <property type="component" value="Unassembled WGS sequence"/>
</dbReference>
<name>A0A366H9Q5_9BACT</name>
<evidence type="ECO:0000313" key="2">
    <source>
        <dbReference type="Proteomes" id="UP000253426"/>
    </source>
</evidence>
<sequence length="96" mass="11140">MAGEKPKFDKRVLQELLREFEIAQQLPMAPTILEVGLSCFGTFGIYADYLRDGWLSRAWYISDGEHLTFVTYWAEISYAALQELDEAHLMTESIRF</sequence>
<reference evidence="1 2" key="1">
    <citation type="submission" date="2018-06" db="EMBL/GenBank/DDBJ databases">
        <title>Genomic Encyclopedia of Type Strains, Phase IV (KMG-IV): sequencing the most valuable type-strain genomes for metagenomic binning, comparative biology and taxonomic classification.</title>
        <authorList>
            <person name="Goeker M."/>
        </authorList>
    </citation>
    <scope>NUCLEOTIDE SEQUENCE [LARGE SCALE GENOMIC DNA]</scope>
    <source>
        <strain evidence="1 2">DSM 25532</strain>
    </source>
</reference>
<dbReference type="RefSeq" id="WP_113961012.1">
    <property type="nucleotide sequence ID" value="NZ_QNRR01000011.1"/>
</dbReference>
<evidence type="ECO:0000313" key="1">
    <source>
        <dbReference type="EMBL" id="RBP38557.1"/>
    </source>
</evidence>
<comment type="caution">
    <text evidence="1">The sequence shown here is derived from an EMBL/GenBank/DDBJ whole genome shotgun (WGS) entry which is preliminary data.</text>
</comment>
<gene>
    <name evidence="1" type="ORF">DES53_11175</name>
</gene>